<dbReference type="InterPro" id="IPR050312">
    <property type="entry name" value="IolE/XylAMocC-like"/>
</dbReference>
<dbReference type="PANTHER" id="PTHR12110">
    <property type="entry name" value="HYDROXYPYRUVATE ISOMERASE"/>
    <property type="match status" value="1"/>
</dbReference>
<reference evidence="4" key="1">
    <citation type="submission" date="2023-07" db="EMBL/GenBank/DDBJ databases">
        <title>30 novel species of actinomycetes from the DSMZ collection.</title>
        <authorList>
            <person name="Nouioui I."/>
        </authorList>
    </citation>
    <scope>NUCLEOTIDE SEQUENCE [LARGE SCALE GENOMIC DNA]</scope>
    <source>
        <strain evidence="4">DSM 41982</strain>
    </source>
</reference>
<evidence type="ECO:0000313" key="4">
    <source>
        <dbReference type="Proteomes" id="UP001183607"/>
    </source>
</evidence>
<proteinExistence type="predicted"/>
<dbReference type="Proteomes" id="UP001183607">
    <property type="component" value="Unassembled WGS sequence"/>
</dbReference>
<dbReference type="SUPFAM" id="SSF51658">
    <property type="entry name" value="Xylose isomerase-like"/>
    <property type="match status" value="1"/>
</dbReference>
<dbReference type="AlphaFoldDB" id="A0ABD5E128"/>
<feature type="domain" description="Xylose isomerase-like TIM barrel" evidence="2">
    <location>
        <begin position="26"/>
        <end position="245"/>
    </location>
</feature>
<evidence type="ECO:0000259" key="2">
    <source>
        <dbReference type="Pfam" id="PF01261"/>
    </source>
</evidence>
<dbReference type="InterPro" id="IPR036237">
    <property type="entry name" value="Xyl_isomerase-like_sf"/>
</dbReference>
<feature type="region of interest" description="Disordered" evidence="1">
    <location>
        <begin position="282"/>
        <end position="310"/>
    </location>
</feature>
<dbReference type="RefSeq" id="WP_202532020.1">
    <property type="nucleotide sequence ID" value="NZ_JAVRER010000007.1"/>
</dbReference>
<protein>
    <submittedName>
        <fullName evidence="3">TIM barrel protein</fullName>
    </submittedName>
</protein>
<accession>A0ABD5E128</accession>
<dbReference type="PANTHER" id="PTHR12110:SF48">
    <property type="entry name" value="BLL3656 PROTEIN"/>
    <property type="match status" value="1"/>
</dbReference>
<evidence type="ECO:0000256" key="1">
    <source>
        <dbReference type="SAM" id="MobiDB-lite"/>
    </source>
</evidence>
<dbReference type="Gene3D" id="3.20.20.150">
    <property type="entry name" value="Divalent-metal-dependent TIM barrel enzymes"/>
    <property type="match status" value="1"/>
</dbReference>
<comment type="caution">
    <text evidence="3">The sequence shown here is derived from an EMBL/GenBank/DDBJ whole genome shotgun (WGS) entry which is preliminary data.</text>
</comment>
<dbReference type="InterPro" id="IPR013022">
    <property type="entry name" value="Xyl_isomerase-like_TIM-brl"/>
</dbReference>
<dbReference type="EMBL" id="JAVRER010000007">
    <property type="protein sequence ID" value="MDT0415150.1"/>
    <property type="molecule type" value="Genomic_DNA"/>
</dbReference>
<organism evidence="3 4">
    <name type="scientific">Streptomyces evansiae</name>
    <dbReference type="NCBI Taxonomy" id="3075535"/>
    <lineage>
        <taxon>Bacteria</taxon>
        <taxon>Bacillati</taxon>
        <taxon>Actinomycetota</taxon>
        <taxon>Actinomycetes</taxon>
        <taxon>Kitasatosporales</taxon>
        <taxon>Streptomycetaceae</taxon>
        <taxon>Streptomyces</taxon>
    </lineage>
</organism>
<sequence length="310" mass="32396">MSPVSYELTLSAQTLRAVPFGTRVGAAAEAGFRGLGLSVEQYRDALEAGWTDGRMVDLLAARGLRVTEIELLTAWGGGAGRGAREDDAVAERLVELFRPERVHATVFAARPLDELAAGFAGVCRKAAASGARAALEFLPYAGIPTIGAAWEVVAAAGDANGGILVDCWHWARSGATAADLAPVPAERIIAVQLADALRTPLRDPRYEARHHRLLPGEGGGHVAGMLDTLRAHGVRASLAAEVVSDMLDVQDPRLTARQVHRACVGVLEEACFPGLPVDGVRSPAPAAGDQAPTGLPPAFPHGRPRMPGAL</sequence>
<evidence type="ECO:0000313" key="3">
    <source>
        <dbReference type="EMBL" id="MDT0415150.1"/>
    </source>
</evidence>
<name>A0ABD5E128_9ACTN</name>
<gene>
    <name evidence="3" type="ORF">RM574_06555</name>
</gene>
<dbReference type="Pfam" id="PF01261">
    <property type="entry name" value="AP_endonuc_2"/>
    <property type="match status" value="1"/>
</dbReference>